<dbReference type="Proteomes" id="UP000776252">
    <property type="component" value="Unassembled WGS sequence"/>
</dbReference>
<keyword evidence="3" id="KW-1185">Reference proteome</keyword>
<dbReference type="InterPro" id="IPR010359">
    <property type="entry name" value="IrrE_HExxH"/>
</dbReference>
<reference evidence="2 3" key="1">
    <citation type="submission" date="2021-06" db="EMBL/GenBank/DDBJ databases">
        <title>Clostridia strains as spoilage organisms.</title>
        <authorList>
            <person name="Wambui J."/>
            <person name="Stephan R."/>
            <person name="Stevens M.J.A."/>
        </authorList>
    </citation>
    <scope>NUCLEOTIDE SEQUENCE [LARGE SCALE GENOMIC DNA]</scope>
    <source>
        <strain evidence="2 3">DSM 14204</strain>
    </source>
</reference>
<dbReference type="RefSeq" id="WP_216145328.1">
    <property type="nucleotide sequence ID" value="NZ_JAHLDV010000001.1"/>
</dbReference>
<sequence>MNFIKETVSSLFVTYGTLNPFELCEHLNIKIILSNLGNEIKGFFQRTHGCEMIHINSEIEEHEMKYVCAHELGHAILHSNMSISYFIENPLQVKNKFEIQADKFAAEILINNDIKDQGYGELNIEQISSLIRVPAKLIKYKLNIN</sequence>
<feature type="domain" description="IrrE N-terminal-like" evidence="1">
    <location>
        <begin position="24"/>
        <end position="142"/>
    </location>
</feature>
<proteinExistence type="predicted"/>
<dbReference type="InterPro" id="IPR052345">
    <property type="entry name" value="Rad_response_metalloprotease"/>
</dbReference>
<name>A0ABS6BN34_9CLOT</name>
<dbReference type="PANTHER" id="PTHR43236:SF1">
    <property type="entry name" value="BLL7220 PROTEIN"/>
    <property type="match status" value="1"/>
</dbReference>
<dbReference type="EMBL" id="JAHLDV010000001">
    <property type="protein sequence ID" value="MBU3158342.1"/>
    <property type="molecule type" value="Genomic_DNA"/>
</dbReference>
<protein>
    <submittedName>
        <fullName evidence="2">ImmA/IrrE family metallo-endopeptidase</fullName>
    </submittedName>
</protein>
<evidence type="ECO:0000313" key="3">
    <source>
        <dbReference type="Proteomes" id="UP000776252"/>
    </source>
</evidence>
<dbReference type="PANTHER" id="PTHR43236">
    <property type="entry name" value="ANTITOXIN HIGA1"/>
    <property type="match status" value="1"/>
</dbReference>
<evidence type="ECO:0000259" key="1">
    <source>
        <dbReference type="Pfam" id="PF06114"/>
    </source>
</evidence>
<evidence type="ECO:0000313" key="2">
    <source>
        <dbReference type="EMBL" id="MBU3158342.1"/>
    </source>
</evidence>
<accession>A0ABS6BN34</accession>
<organism evidence="2 3">
    <name type="scientific">Clostridium frigoris</name>
    <dbReference type="NCBI Taxonomy" id="205327"/>
    <lineage>
        <taxon>Bacteria</taxon>
        <taxon>Bacillati</taxon>
        <taxon>Bacillota</taxon>
        <taxon>Clostridia</taxon>
        <taxon>Eubacteriales</taxon>
        <taxon>Clostridiaceae</taxon>
        <taxon>Clostridium</taxon>
    </lineage>
</organism>
<gene>
    <name evidence="2" type="ORF">KPL37_00955</name>
</gene>
<comment type="caution">
    <text evidence="2">The sequence shown here is derived from an EMBL/GenBank/DDBJ whole genome shotgun (WGS) entry which is preliminary data.</text>
</comment>
<dbReference type="Pfam" id="PF06114">
    <property type="entry name" value="Peptidase_M78"/>
    <property type="match status" value="1"/>
</dbReference>